<reference evidence="3" key="1">
    <citation type="submission" date="2015-10" db="EMBL/GenBank/DDBJ databases">
        <authorList>
            <person name="Regsiter A."/>
            <person name="william w."/>
        </authorList>
    </citation>
    <scope>NUCLEOTIDE SEQUENCE</scope>
    <source>
        <strain evidence="3">Montdore</strain>
    </source>
</reference>
<protein>
    <recommendedName>
        <fullName evidence="2">H-type lectin domain-containing protein</fullName>
    </recommendedName>
</protein>
<keyword evidence="4" id="KW-1185">Reference proteome</keyword>
<dbReference type="SUPFAM" id="SSF141086">
    <property type="entry name" value="Agglutinin HPA-like"/>
    <property type="match status" value="3"/>
</dbReference>
<dbReference type="PANTHER" id="PTHR46938">
    <property type="entry name" value="DISCOIDIN-1 SUBUNIT A-RELATED-RELATED"/>
    <property type="match status" value="1"/>
</dbReference>
<dbReference type="GO" id="GO:0046871">
    <property type="term" value="F:N-acetylgalactosamine binding"/>
    <property type="evidence" value="ECO:0007669"/>
    <property type="project" value="TreeGrafter"/>
</dbReference>
<dbReference type="Pfam" id="PF09458">
    <property type="entry name" value="H_lectin"/>
    <property type="match status" value="3"/>
</dbReference>
<dbReference type="GO" id="GO:0098636">
    <property type="term" value="C:protein complex involved in cell adhesion"/>
    <property type="evidence" value="ECO:0007669"/>
    <property type="project" value="TreeGrafter"/>
</dbReference>
<dbReference type="InterPro" id="IPR037221">
    <property type="entry name" value="H-type_lectin_dom_sf"/>
</dbReference>
<dbReference type="InterPro" id="IPR052487">
    <property type="entry name" value="Galactose-binding_lectin"/>
</dbReference>
<organism evidence="3 4">
    <name type="scientific">Tuber aestivum</name>
    <name type="common">summer truffle</name>
    <dbReference type="NCBI Taxonomy" id="59557"/>
    <lineage>
        <taxon>Eukaryota</taxon>
        <taxon>Fungi</taxon>
        <taxon>Dikarya</taxon>
        <taxon>Ascomycota</taxon>
        <taxon>Pezizomycotina</taxon>
        <taxon>Pezizomycetes</taxon>
        <taxon>Pezizales</taxon>
        <taxon>Tuberaceae</taxon>
        <taxon>Tuber</taxon>
    </lineage>
</organism>
<proteinExistence type="predicted"/>
<keyword evidence="1" id="KW-1133">Transmembrane helix</keyword>
<evidence type="ECO:0000313" key="4">
    <source>
        <dbReference type="Proteomes" id="UP001412239"/>
    </source>
</evidence>
<dbReference type="EMBL" id="LN891071">
    <property type="protein sequence ID" value="CUS09746.1"/>
    <property type="molecule type" value="Genomic_DNA"/>
</dbReference>
<name>A0A292PQD7_9PEZI</name>
<keyword evidence="1" id="KW-0472">Membrane</keyword>
<dbReference type="GO" id="GO:0098609">
    <property type="term" value="P:cell-cell adhesion"/>
    <property type="evidence" value="ECO:0007669"/>
    <property type="project" value="TreeGrafter"/>
</dbReference>
<evidence type="ECO:0000259" key="2">
    <source>
        <dbReference type="Pfam" id="PF09458"/>
    </source>
</evidence>
<dbReference type="GO" id="GO:0070492">
    <property type="term" value="F:oligosaccharide binding"/>
    <property type="evidence" value="ECO:0007669"/>
    <property type="project" value="TreeGrafter"/>
</dbReference>
<keyword evidence="1" id="KW-0812">Transmembrane</keyword>
<gene>
    <name evidence="3" type="ORF">GSTUAT00006176001</name>
</gene>
<dbReference type="AlphaFoldDB" id="A0A292PQD7"/>
<feature type="domain" description="H-type lectin" evidence="2">
    <location>
        <begin position="49"/>
        <end position="109"/>
    </location>
</feature>
<accession>A0A292PQD7</accession>
<dbReference type="GO" id="GO:0009986">
    <property type="term" value="C:cell surface"/>
    <property type="evidence" value="ECO:0007669"/>
    <property type="project" value="TreeGrafter"/>
</dbReference>
<feature type="transmembrane region" description="Helical" evidence="1">
    <location>
        <begin position="12"/>
        <end position="30"/>
    </location>
</feature>
<dbReference type="Proteomes" id="UP001412239">
    <property type="component" value="Unassembled WGS sequence"/>
</dbReference>
<evidence type="ECO:0000313" key="3">
    <source>
        <dbReference type="EMBL" id="CUS09746.1"/>
    </source>
</evidence>
<feature type="domain" description="H-type lectin" evidence="2">
    <location>
        <begin position="231"/>
        <end position="290"/>
    </location>
</feature>
<dbReference type="Gene3D" id="2.60.40.2080">
    <property type="match status" value="3"/>
</dbReference>
<dbReference type="GO" id="GO:0030247">
    <property type="term" value="F:polysaccharide binding"/>
    <property type="evidence" value="ECO:0007669"/>
    <property type="project" value="TreeGrafter"/>
</dbReference>
<evidence type="ECO:0000256" key="1">
    <source>
        <dbReference type="SAM" id="Phobius"/>
    </source>
</evidence>
<sequence length="291" mass="32043">MGSAAKVLIFRRLSSTLFAMATIILGLGILKTSVHPSNKPQAETSKLLAFAAPFVAPPRLPLGLHSLDIGKEANISVTATATDITKESLKGHLNTWNATTLCSGGASWLELAPAYLEYQAGEFSTTDDHPWDKPYHPFITPPKVSVFFKELDMDRKKNWRVLTKASDIDANGFTIHINSWDDSILYSAIASWIAYPEDRPYVFSGTANTQDIRPSDKIQLKNSKKIDLGGRTFWKTPNVFMAINSLDFGCEANIRIRVGATDVTQTGLTWHMDSWSNSVFYSAGVSILAVV</sequence>
<dbReference type="InterPro" id="IPR019019">
    <property type="entry name" value="H-type_lectin_domain"/>
</dbReference>
<feature type="domain" description="H-type lectin" evidence="2">
    <location>
        <begin position="137"/>
        <end position="195"/>
    </location>
</feature>